<keyword evidence="3" id="KW-1185">Reference proteome</keyword>
<name>A0ABP4QK38_9ACTN</name>
<gene>
    <name evidence="2" type="ORF">GCM10009733_007890</name>
</gene>
<dbReference type="EMBL" id="BAAAMU010000003">
    <property type="protein sequence ID" value="GAA1614139.1"/>
    <property type="molecule type" value="Genomic_DNA"/>
</dbReference>
<organism evidence="2 3">
    <name type="scientific">Nonomuraea maheshkhaliensis</name>
    <dbReference type="NCBI Taxonomy" id="419590"/>
    <lineage>
        <taxon>Bacteria</taxon>
        <taxon>Bacillati</taxon>
        <taxon>Actinomycetota</taxon>
        <taxon>Actinomycetes</taxon>
        <taxon>Streptosporangiales</taxon>
        <taxon>Streptosporangiaceae</taxon>
        <taxon>Nonomuraea</taxon>
    </lineage>
</organism>
<proteinExistence type="predicted"/>
<evidence type="ECO:0008006" key="4">
    <source>
        <dbReference type="Google" id="ProtNLM"/>
    </source>
</evidence>
<comment type="caution">
    <text evidence="2">The sequence shown here is derived from an EMBL/GenBank/DDBJ whole genome shotgun (WGS) entry which is preliminary data.</text>
</comment>
<dbReference type="Proteomes" id="UP001500064">
    <property type="component" value="Unassembled WGS sequence"/>
</dbReference>
<evidence type="ECO:0000256" key="1">
    <source>
        <dbReference type="SAM" id="MobiDB-lite"/>
    </source>
</evidence>
<evidence type="ECO:0000313" key="3">
    <source>
        <dbReference type="Proteomes" id="UP001500064"/>
    </source>
</evidence>
<accession>A0ABP4QK38</accession>
<reference evidence="3" key="1">
    <citation type="journal article" date="2019" name="Int. J. Syst. Evol. Microbiol.">
        <title>The Global Catalogue of Microorganisms (GCM) 10K type strain sequencing project: providing services to taxonomists for standard genome sequencing and annotation.</title>
        <authorList>
            <consortium name="The Broad Institute Genomics Platform"/>
            <consortium name="The Broad Institute Genome Sequencing Center for Infectious Disease"/>
            <person name="Wu L."/>
            <person name="Ma J."/>
        </authorList>
    </citation>
    <scope>NUCLEOTIDE SEQUENCE [LARGE SCALE GENOMIC DNA]</scope>
    <source>
        <strain evidence="3">JCM 13929</strain>
    </source>
</reference>
<feature type="region of interest" description="Disordered" evidence="1">
    <location>
        <begin position="65"/>
        <end position="108"/>
    </location>
</feature>
<evidence type="ECO:0000313" key="2">
    <source>
        <dbReference type="EMBL" id="GAA1614139.1"/>
    </source>
</evidence>
<sequence>MATADEPQDVDPYEVVEQARAALDEAGIVFPSLGVDGGSPSPGLVNFGRVHPDVALRLVMALRRGSGPGTVGRGNSPPEVNSAPVPQADSTSSAAGSPASRQRDALEK</sequence>
<protein>
    <recommendedName>
        <fullName evidence="4">PASTA domain-containing protein</fullName>
    </recommendedName>
</protein>